<dbReference type="InterPro" id="IPR056501">
    <property type="entry name" value="NAD-bd_HRPKS_sdrA"/>
</dbReference>
<dbReference type="CDD" id="cd00833">
    <property type="entry name" value="PKS"/>
    <property type="match status" value="1"/>
</dbReference>
<dbReference type="InterPro" id="IPR016035">
    <property type="entry name" value="Acyl_Trfase/lysoPLipase"/>
</dbReference>
<dbReference type="InParanoid" id="E5AF85"/>
<dbReference type="InterPro" id="IPR001680">
    <property type="entry name" value="WD40_rpt"/>
</dbReference>
<dbReference type="InterPro" id="IPR049552">
    <property type="entry name" value="PKS_DH_N"/>
</dbReference>
<dbReference type="InterPro" id="IPR018201">
    <property type="entry name" value="Ketoacyl_synth_AS"/>
</dbReference>
<dbReference type="Pfam" id="PF00698">
    <property type="entry name" value="Acyl_transf_1"/>
    <property type="match status" value="1"/>
</dbReference>
<feature type="repeat" description="WD" evidence="8">
    <location>
        <begin position="2560"/>
        <end position="2601"/>
    </location>
</feature>
<dbReference type="CDD" id="cd05195">
    <property type="entry name" value="enoyl_red"/>
    <property type="match status" value="1"/>
</dbReference>
<dbReference type="RefSeq" id="XP_003845353.2">
    <property type="nucleotide sequence ID" value="XM_003845305.2"/>
</dbReference>
<dbReference type="SMART" id="SM00827">
    <property type="entry name" value="PKS_AT"/>
    <property type="match status" value="1"/>
</dbReference>
<keyword evidence="15" id="KW-1185">Reference proteome</keyword>
<evidence type="ECO:0000259" key="13">
    <source>
        <dbReference type="PROSITE" id="PS52019"/>
    </source>
</evidence>
<keyword evidence="5" id="KW-0677">Repeat</keyword>
<dbReference type="OMA" id="IINHCTG"/>
<dbReference type="SUPFAM" id="SSF55048">
    <property type="entry name" value="Probable ACP-binding domain of malonyl-CoA ACP transacylase"/>
    <property type="match status" value="1"/>
</dbReference>
<dbReference type="SMART" id="SM00826">
    <property type="entry name" value="PKS_DH"/>
    <property type="match status" value="1"/>
</dbReference>
<dbReference type="InterPro" id="IPR013154">
    <property type="entry name" value="ADH-like_N"/>
</dbReference>
<dbReference type="InterPro" id="IPR049551">
    <property type="entry name" value="PKS_DH_C"/>
</dbReference>
<dbReference type="InterPro" id="IPR013968">
    <property type="entry name" value="PKS_KR"/>
</dbReference>
<dbReference type="Gene3D" id="2.130.10.10">
    <property type="entry name" value="YVTN repeat-like/Quinoprotein amine dehydrogenase"/>
    <property type="match status" value="2"/>
</dbReference>
<dbReference type="InterPro" id="IPR016036">
    <property type="entry name" value="Malonyl_transacylase_ACP-bd"/>
</dbReference>
<dbReference type="PANTHER" id="PTHR43775">
    <property type="entry name" value="FATTY ACID SYNTHASE"/>
    <property type="match status" value="1"/>
</dbReference>
<evidence type="ECO:0000256" key="7">
    <source>
        <dbReference type="ARBA" id="ARBA00038366"/>
    </source>
</evidence>
<evidence type="ECO:0000313" key="15">
    <source>
        <dbReference type="Proteomes" id="UP000002668"/>
    </source>
</evidence>
<dbReference type="SMART" id="SM00823">
    <property type="entry name" value="PKS_PP"/>
    <property type="match status" value="1"/>
</dbReference>
<accession>E5AF85</accession>
<feature type="repeat" description="WD" evidence="8">
    <location>
        <begin position="2385"/>
        <end position="2417"/>
    </location>
</feature>
<dbReference type="InterPro" id="IPR001227">
    <property type="entry name" value="Ac_transferase_dom_sf"/>
</dbReference>
<dbReference type="SUPFAM" id="SSF50129">
    <property type="entry name" value="GroES-like"/>
    <property type="match status" value="1"/>
</dbReference>
<dbReference type="GO" id="GO:0004312">
    <property type="term" value="F:fatty acid synthase activity"/>
    <property type="evidence" value="ECO:0007669"/>
    <property type="project" value="TreeGrafter"/>
</dbReference>
<organism evidence="14 15">
    <name type="scientific">Leptosphaeria maculans (strain JN3 / isolate v23.1.3 / race Av1-4-5-6-7-8)</name>
    <name type="common">Blackleg fungus</name>
    <name type="synonym">Phoma lingam</name>
    <dbReference type="NCBI Taxonomy" id="985895"/>
    <lineage>
        <taxon>Eukaryota</taxon>
        <taxon>Fungi</taxon>
        <taxon>Dikarya</taxon>
        <taxon>Ascomycota</taxon>
        <taxon>Pezizomycotina</taxon>
        <taxon>Dothideomycetes</taxon>
        <taxon>Pleosporomycetidae</taxon>
        <taxon>Pleosporales</taxon>
        <taxon>Pleosporineae</taxon>
        <taxon>Leptosphaeriaceae</taxon>
        <taxon>Plenodomus</taxon>
        <taxon>Plenodomus lingam/Leptosphaeria maculans species complex</taxon>
    </lineage>
</organism>
<dbReference type="Gene3D" id="3.10.129.110">
    <property type="entry name" value="Polyketide synthase dehydratase"/>
    <property type="match status" value="1"/>
</dbReference>
<feature type="repeat" description="WD" evidence="8">
    <location>
        <begin position="2653"/>
        <end position="2692"/>
    </location>
</feature>
<dbReference type="SUPFAM" id="SSF50978">
    <property type="entry name" value="WD40 repeat-like"/>
    <property type="match status" value="2"/>
</dbReference>
<keyword evidence="2" id="KW-0597">Phosphoprotein</keyword>
<evidence type="ECO:0000256" key="9">
    <source>
        <dbReference type="PROSITE-ProRule" id="PRU01363"/>
    </source>
</evidence>
<dbReference type="Gene3D" id="3.40.47.10">
    <property type="match status" value="1"/>
</dbReference>
<dbReference type="InterPro" id="IPR049900">
    <property type="entry name" value="PKS_mFAS_DH"/>
</dbReference>
<dbReference type="SMART" id="SM00320">
    <property type="entry name" value="WD40"/>
    <property type="match status" value="10"/>
</dbReference>
<name>E5AF85_LEPMJ</name>
<comment type="similarity">
    <text evidence="7">Belongs to the WD repeat AIP1 family.</text>
</comment>
<dbReference type="STRING" id="985895.E5AF85"/>
<evidence type="ECO:0000256" key="1">
    <source>
        <dbReference type="ARBA" id="ARBA00022450"/>
    </source>
</evidence>
<dbReference type="InterPro" id="IPR042104">
    <property type="entry name" value="PKS_dehydratase_sf"/>
</dbReference>
<dbReference type="FunFam" id="3.40.47.10:FF:000019">
    <property type="entry name" value="Polyketide synthase type I"/>
    <property type="match status" value="1"/>
</dbReference>
<dbReference type="Pfam" id="PF00400">
    <property type="entry name" value="WD40"/>
    <property type="match status" value="6"/>
</dbReference>
<proteinExistence type="inferred from homology"/>
<dbReference type="InterPro" id="IPR036322">
    <property type="entry name" value="WD40_repeat_dom_sf"/>
</dbReference>
<feature type="domain" description="Ketosynthase family 3 (KS3)" evidence="12">
    <location>
        <begin position="92"/>
        <end position="516"/>
    </location>
</feature>
<dbReference type="Gene3D" id="3.90.180.10">
    <property type="entry name" value="Medium-chain alcohol dehydrogenases, catalytic domain"/>
    <property type="match status" value="1"/>
</dbReference>
<dbReference type="Gene3D" id="3.40.50.720">
    <property type="entry name" value="NAD(P)-binding Rossmann-like Domain"/>
    <property type="match status" value="2"/>
</dbReference>
<dbReference type="PROSITE" id="PS50082">
    <property type="entry name" value="WD_REPEATS_2"/>
    <property type="match status" value="5"/>
</dbReference>
<dbReference type="InterPro" id="IPR032821">
    <property type="entry name" value="PKS_assoc"/>
</dbReference>
<dbReference type="Proteomes" id="UP000002668">
    <property type="component" value="Genome"/>
</dbReference>
<keyword evidence="1" id="KW-0596">Phosphopantetheine</keyword>
<dbReference type="InterPro" id="IPR020807">
    <property type="entry name" value="PKS_DH"/>
</dbReference>
<reference evidence="15" key="1">
    <citation type="journal article" date="2011" name="Nat. Commun.">
        <title>Effector diversification within compartments of the Leptosphaeria maculans genome affected by Repeat-Induced Point mutations.</title>
        <authorList>
            <person name="Rouxel T."/>
            <person name="Grandaubert J."/>
            <person name="Hane J.K."/>
            <person name="Hoede C."/>
            <person name="van de Wouw A.P."/>
            <person name="Couloux A."/>
            <person name="Dominguez V."/>
            <person name="Anthouard V."/>
            <person name="Bally P."/>
            <person name="Bourras S."/>
            <person name="Cozijnsen A.J."/>
            <person name="Ciuffetti L.M."/>
            <person name="Degrave A."/>
            <person name="Dilmaghani A."/>
            <person name="Duret L."/>
            <person name="Fudal I."/>
            <person name="Goodwin S.B."/>
            <person name="Gout L."/>
            <person name="Glaser N."/>
            <person name="Linglin J."/>
            <person name="Kema G.H.J."/>
            <person name="Lapalu N."/>
            <person name="Lawrence C.B."/>
            <person name="May K."/>
            <person name="Meyer M."/>
            <person name="Ollivier B."/>
            <person name="Poulain J."/>
            <person name="Schoch C.L."/>
            <person name="Simon A."/>
            <person name="Spatafora J.W."/>
            <person name="Stachowiak A."/>
            <person name="Turgeon B.G."/>
            <person name="Tyler B.M."/>
            <person name="Vincent D."/>
            <person name="Weissenbach J."/>
            <person name="Amselem J."/>
            <person name="Quesneville H."/>
            <person name="Oliver R.P."/>
            <person name="Wincker P."/>
            <person name="Balesdent M.-H."/>
            <person name="Howlett B.J."/>
        </authorList>
    </citation>
    <scope>NUCLEOTIDE SEQUENCE [LARGE SCALE GENOMIC DNA]</scope>
    <source>
        <strain evidence="15">JN3 / isolate v23.1.3 / race Av1-4-5-6-7-8</strain>
    </source>
</reference>
<evidence type="ECO:0000259" key="12">
    <source>
        <dbReference type="PROSITE" id="PS52004"/>
    </source>
</evidence>
<dbReference type="PROSITE" id="PS52004">
    <property type="entry name" value="KS3_2"/>
    <property type="match status" value="1"/>
</dbReference>
<dbReference type="InterPro" id="IPR020841">
    <property type="entry name" value="PKS_Beta-ketoAc_synthase_dom"/>
</dbReference>
<dbReference type="PROSITE" id="PS52019">
    <property type="entry name" value="PKS_MFAS_DH"/>
    <property type="match status" value="1"/>
</dbReference>
<evidence type="ECO:0000313" key="14">
    <source>
        <dbReference type="EMBL" id="CBY01874.1"/>
    </source>
</evidence>
<dbReference type="FunFam" id="2.130.10.10:FF:000167">
    <property type="entry name" value="Actin-interacting protein 1"/>
    <property type="match status" value="1"/>
</dbReference>
<dbReference type="SUPFAM" id="SSF52151">
    <property type="entry name" value="FabD/lysophospholipase-like"/>
    <property type="match status" value="1"/>
</dbReference>
<dbReference type="EMBL" id="FP929139">
    <property type="protein sequence ID" value="CBY01874.1"/>
    <property type="molecule type" value="Genomic_DNA"/>
</dbReference>
<dbReference type="GO" id="GO:0016491">
    <property type="term" value="F:oxidoreductase activity"/>
    <property type="evidence" value="ECO:0007669"/>
    <property type="project" value="InterPro"/>
</dbReference>
<dbReference type="InterPro" id="IPR015943">
    <property type="entry name" value="WD40/YVTN_repeat-like_dom_sf"/>
</dbReference>
<evidence type="ECO:0000256" key="5">
    <source>
        <dbReference type="ARBA" id="ARBA00022737"/>
    </source>
</evidence>
<dbReference type="Pfam" id="PF23297">
    <property type="entry name" value="ACP_SdgA_C"/>
    <property type="match status" value="1"/>
</dbReference>
<evidence type="ECO:0000256" key="10">
    <source>
        <dbReference type="SAM" id="MobiDB-lite"/>
    </source>
</evidence>
<keyword evidence="6" id="KW-0511">Multifunctional enzyme</keyword>
<evidence type="ECO:0000256" key="4">
    <source>
        <dbReference type="ARBA" id="ARBA00022679"/>
    </source>
</evidence>
<keyword evidence="4" id="KW-0808">Transferase</keyword>
<dbReference type="Gene3D" id="1.10.1200.10">
    <property type="entry name" value="ACP-like"/>
    <property type="match status" value="1"/>
</dbReference>
<dbReference type="SMART" id="SM00825">
    <property type="entry name" value="PKS_KS"/>
    <property type="match status" value="1"/>
</dbReference>
<gene>
    <name evidence="14" type="ORF">LEMA_P006610.1</name>
</gene>
<dbReference type="PROSITE" id="PS50294">
    <property type="entry name" value="WD_REPEATS_REGION"/>
    <property type="match status" value="4"/>
</dbReference>
<dbReference type="Pfam" id="PF21089">
    <property type="entry name" value="PKS_DH_N"/>
    <property type="match status" value="1"/>
</dbReference>
<dbReference type="InterPro" id="IPR036736">
    <property type="entry name" value="ACP-like_sf"/>
</dbReference>
<dbReference type="Pfam" id="PF08240">
    <property type="entry name" value="ADH_N"/>
    <property type="match status" value="1"/>
</dbReference>
<sequence length="2938" mass="318935">MAPHALTPTIERDNIFNSTRIATAPSAGSDDVGETLPSHAAREREDTSISSPEAHANIDDLSTNPLYESAYVKGYEDGYTSGYTKSHIALKHQPIAIIGMSCRFPGNVSTPEEFWELLARCRTGFSTIPSSRFAEERFFHPNPGKSGTTNARGGNFLSHNLKAFDAPFFGFTQQEAVSLDPQQRLLLECTFEVLEGAGIPMQNVVGKDVGVFVGGTFSEYEADLFRDSETIPMHQATGCAMAMQSNRISHFFDFRGPSFTVDTACSSSLVAIHTACQSLRNGESSMAVAAGVHLNMLPEFWISYSMSRLFGEPGRSFAFDQRGTGYGRGEGCGMILLKPLDQALKDNDPIRAVITGSGINQDGKTPGITMPNGLAQEELIRSVYKNGNMDPKDTGYVEAHGTGTRVGDPIEVSALQKVFGEGRTKRKPLYVGSVKSNIGHLEAAAGIAGVLKTALMLERGFVLPNYDFQKANAHIPFDEWGLKVPIRQQPWPYGKRWASVNGFGFGGTNAHIVMTRGPLERKTMKEEIDTQVSERLFVLSANDKSSSETAMQNLGVYLERRPEVFENDLLGNLAYTLGERRSLHPWRIAISASTSVELVQNLFSGKIIPIRQELEELRIGWIFTGQGAQWWAMGRELYHQYPVYALALERADNHLRSLDANFSVIEELHKDENNSQINTAHISQPACTSVQLALVELLRSWNVRPSAVAGHSSGEIGAAYAADLITFEDAMTIAYHRGRLIPELKARFPLLEGSMMAVAAGQSVITPIIDLIPSSLGQVRMACINSPSSVTVSGDTEAVACLELLIEEQHPGTFTRKLQVDTAYHSHHMNHIAKEYTKSLAYIRAPKESAVRFHSSLLGRLAHSDELDASYWVQNLVCAVRFDEAMQSMCQKVGDSQTGVNFLIELGPHGALQGPIKQILKHIGSSASSIAYSSVLSRNKKAVTTALDLAGKLFVKGMQLNMGAINSPKPLDRPPQVLTDLPRYSWNHSSTFHHESRFMKVHKFHNVIRNDLIGILAPYSNDFEPEWRNILRLDDLPWLRHHEIQGVIMFPISGFIVMAIEAFAQRAQTEDVQYDQFVVEGLNVQCAVMLTEEDLEMTTTLRPSPESSNHHFSHHFNIRSWSKTKGWTEHCTGLVSAISLAVNEVDGARAHLMSEQRLLAKRTAISNAATTAVSLKDMYEGLSKIGVTYGSTFQGLRDCHASQRAAVARLVPAATMPEMPHGWETRYILHPTLLEQLISMYWPVAAADAPLRTAFLPSSLAKVTISKTVGSQLKDTDSCIEAYCEPSAPASDFVSSGMSMYAVDAQGRHMISVEGLGLVAVPGIDSDTQMESPRELCYKLDWEVTSQPPVIETIHSTPHPDSSEVVIIFDDVECQRKLADAISGRITALTGLQPVLSTLLSVGEGARDKLCIFLTELHRPVLANLGVDEFQALQVLLKGVEGILWVTRRGYKDSNNPNSNMISGFSRTLRSEGTVMRFITLDLDMEGSTTDAAGMHSITEVFNMTLRENRDIQETEFVERKGKLLTPRIVHNTTLNQFVHEQLHPAKILPARFVDQKRPLQAVFSSPSESHSVSFDDMQTPSKDVPEDAVAIYVKAVGISSRDIATHSSAIGIECSGVVINIGSKVTSTKIGDHVAAITPQGSLSTVTYAKSCFVMKLPDHVSFEAAATIPMAFGAAAYALMDQVRLGDSETVLVHDAASAVGQAAVRIAQMIGANVWTTVRTAREKDMLMQEFFLAEDRIWFIDAAALIESIKDVTGGRGIDVVINTHEGCFDIQKLSDCIAHFGRLVNIETDCHVPGTLSYDKTLSISTVNMAALAKHQPRILQLVLANVSRLLQYGKVQAIQCTKTFGITELTTALDHIRQFKGEMTVVVVPREDEMVLAPRVHLDYKILPEDATYVLIGGTGGLGRSIARWLARNGAKHIVLLSRSGIAKGKAMDEINALNQDGTQVVIRRCDVADRSDVDKLVSMGLRDLPPVRGIIHGAMVLHDVLFEKMAHDQYSSVVEAKVQGAWNVHHAFEGVALDFFILISSAAGAVGNRGQAAYAAANTFLNGFAQYLVGRGVSATSIDLTAVSDAGYLAEDKKKAAEVARNLGSDTICEAEVLALIQAAIQGELASCNGHAITGMRITSSMQPFWSHDAKFLHLLKAAEADSASSPTSAAKSWSALFKAATCRPEAAQVVCEALVQKIAEVIAMEPEALDIGRALSHYPLDSLTAIEVRNFIARMFEANMQVLELLASGTISSLAQVVCGKSKRGVDGGDGTSYVASWDSRVDSRSISRHMTFSSLQVVSTNSTYSSPSSIMSLLSGKLQEIPFLAFVPPAFSRQGHAHSRRHTDAIWAAAPTTARGQPTILSSDPKGERITYASGKSVFVRSIDNPAISRQYTQHTTQTTVARFSPSGYYVASGDVSGTVRVWDCAGEGATKGEYHIIAGRINDVAWDGDSQRIIAVGDGKERFGHCITADSGNSVGEISGHSSQINCVAIRQQRPVRAVTGSDDTSLVFYHGAPFKFNTSLRGQHQRFVLGAAFAPDGSVFASVGADKRIWLYDGKTGEPKGQIGEGVHTGSIFGLSWASDSNRFVTASADQTVRIWDVEAAKAVQTWRMGEEGVASVSDQQVGVVWPTTRNDGLVISVDLEGSLNYLASGDPRPTRVIRGHQKNITAAAIAGSTLATGSYEGRVLAWDLATGLADQVQGASHSNYVAGMATSDSNSPSELYSVGWDDTLRSISVPDRIFVGEASQLPSQPKSIAVLGRVVLVATAESIAIYSNGSQIGSHALKYTPTAIAAHDSTVAVGGDDKLVHIYTLSGTELKDTETVLRRATSAISALAFSSSGKKFAVGTSNGKIYAYEASGEWKLITDRWSAHTARITCLAWDNTNKYAASGSLDTNVMAWSTEDPGKRIKALNAHKDGVTGVAWDQTGKVISAGGDASVKVWTVKQ</sequence>
<dbReference type="eggNOG" id="KOG0318">
    <property type="taxonomic scope" value="Eukaryota"/>
</dbReference>
<evidence type="ECO:0000256" key="8">
    <source>
        <dbReference type="PROSITE-ProRule" id="PRU00221"/>
    </source>
</evidence>
<dbReference type="Pfam" id="PF14765">
    <property type="entry name" value="PS-DH"/>
    <property type="match status" value="1"/>
</dbReference>
<dbReference type="GO" id="GO:0044550">
    <property type="term" value="P:secondary metabolite biosynthetic process"/>
    <property type="evidence" value="ECO:0007669"/>
    <property type="project" value="UniProtKB-ARBA"/>
</dbReference>
<dbReference type="PROSITE" id="PS50075">
    <property type="entry name" value="CARRIER"/>
    <property type="match status" value="1"/>
</dbReference>
<dbReference type="Pfam" id="PF08659">
    <property type="entry name" value="KR"/>
    <property type="match status" value="1"/>
</dbReference>
<dbReference type="InterPro" id="IPR050091">
    <property type="entry name" value="PKS_NRPS_Biosynth_Enz"/>
</dbReference>
<dbReference type="GO" id="GO:0031177">
    <property type="term" value="F:phosphopantetheine binding"/>
    <property type="evidence" value="ECO:0007669"/>
    <property type="project" value="InterPro"/>
</dbReference>
<feature type="region of interest" description="C-terminal hotdog fold" evidence="9">
    <location>
        <begin position="1170"/>
        <end position="1327"/>
    </location>
</feature>
<dbReference type="eggNOG" id="KOG1202">
    <property type="taxonomic scope" value="Eukaryota"/>
</dbReference>
<dbReference type="GO" id="GO:0030029">
    <property type="term" value="P:actin filament-based process"/>
    <property type="evidence" value="ECO:0007669"/>
    <property type="project" value="UniProtKB-ARBA"/>
</dbReference>
<comment type="caution">
    <text evidence="9">Lacks conserved residue(s) required for the propagation of feature annotation.</text>
</comment>
<protein>
    <recommendedName>
        <fullName evidence="16">Polyketide synthase</fullName>
    </recommendedName>
</protein>
<dbReference type="VEuPathDB" id="FungiDB:LEMA_P006610.1"/>
<dbReference type="InterPro" id="IPR057326">
    <property type="entry name" value="KR_dom"/>
</dbReference>
<dbReference type="Gene3D" id="3.40.366.10">
    <property type="entry name" value="Malonyl-Coenzyme A Acyl Carrier Protein, domain 2"/>
    <property type="match status" value="1"/>
</dbReference>
<dbReference type="PROSITE" id="PS00606">
    <property type="entry name" value="KS3_1"/>
    <property type="match status" value="1"/>
</dbReference>
<dbReference type="PANTHER" id="PTHR43775:SF13">
    <property type="entry name" value="POLYKETIDE SYNTHASE 1"/>
    <property type="match status" value="1"/>
</dbReference>
<evidence type="ECO:0000259" key="11">
    <source>
        <dbReference type="PROSITE" id="PS50075"/>
    </source>
</evidence>
<feature type="region of interest" description="N-terminal hotdog fold" evidence="9">
    <location>
        <begin position="1010"/>
        <end position="1142"/>
    </location>
</feature>
<dbReference type="SUPFAM" id="SSF51735">
    <property type="entry name" value="NAD(P)-binding Rossmann-fold domains"/>
    <property type="match status" value="2"/>
</dbReference>
<dbReference type="Pfam" id="PF23114">
    <property type="entry name" value="NAD-bd_HRPKS_sdrA"/>
    <property type="match status" value="1"/>
</dbReference>
<feature type="region of interest" description="Disordered" evidence="10">
    <location>
        <begin position="22"/>
        <end position="59"/>
    </location>
</feature>
<feature type="repeat" description="WD" evidence="8">
    <location>
        <begin position="2861"/>
        <end position="2895"/>
    </location>
</feature>
<dbReference type="GO" id="GO:0004315">
    <property type="term" value="F:3-oxoacyl-[acyl-carrier-protein] synthase activity"/>
    <property type="evidence" value="ECO:0007669"/>
    <property type="project" value="InterPro"/>
</dbReference>
<dbReference type="InterPro" id="IPR036291">
    <property type="entry name" value="NAD(P)-bd_dom_sf"/>
</dbReference>
<dbReference type="FunFam" id="2.130.10.10:FF:000102">
    <property type="entry name" value="Actin-interacting protein 1"/>
    <property type="match status" value="1"/>
</dbReference>
<dbReference type="SUPFAM" id="SSF53901">
    <property type="entry name" value="Thiolase-like"/>
    <property type="match status" value="1"/>
</dbReference>
<dbReference type="Pfam" id="PF02801">
    <property type="entry name" value="Ketoacyl-synt_C"/>
    <property type="match status" value="1"/>
</dbReference>
<dbReference type="InterPro" id="IPR014043">
    <property type="entry name" value="Acyl_transferase_dom"/>
</dbReference>
<dbReference type="CDD" id="cd00200">
    <property type="entry name" value="WD40"/>
    <property type="match status" value="1"/>
</dbReference>
<dbReference type="Pfam" id="PF16197">
    <property type="entry name" value="KAsynt_C_assoc"/>
    <property type="match status" value="1"/>
</dbReference>
<dbReference type="InterPro" id="IPR014031">
    <property type="entry name" value="Ketoacyl_synth_C"/>
</dbReference>
<dbReference type="InterPro" id="IPR014030">
    <property type="entry name" value="Ketoacyl_synth_N"/>
</dbReference>
<dbReference type="InterPro" id="IPR020806">
    <property type="entry name" value="PKS_PP-bd"/>
</dbReference>
<evidence type="ECO:0008006" key="16">
    <source>
        <dbReference type="Google" id="ProtNLM"/>
    </source>
</evidence>
<evidence type="ECO:0000256" key="3">
    <source>
        <dbReference type="ARBA" id="ARBA00022574"/>
    </source>
</evidence>
<dbReference type="GO" id="GO:0006633">
    <property type="term" value="P:fatty acid biosynthetic process"/>
    <property type="evidence" value="ECO:0007669"/>
    <property type="project" value="InterPro"/>
</dbReference>
<feature type="domain" description="PKS/mFAS DH" evidence="13">
    <location>
        <begin position="1010"/>
        <end position="1327"/>
    </location>
</feature>
<dbReference type="InterPro" id="IPR011032">
    <property type="entry name" value="GroES-like_sf"/>
</dbReference>
<dbReference type="OrthoDB" id="329835at2759"/>
<dbReference type="Pfam" id="PF00109">
    <property type="entry name" value="ketoacyl-synt"/>
    <property type="match status" value="1"/>
</dbReference>
<dbReference type="HOGENOM" id="CLU_000022_31_0_1"/>
<dbReference type="GeneID" id="13285757"/>
<evidence type="ECO:0000256" key="2">
    <source>
        <dbReference type="ARBA" id="ARBA00022553"/>
    </source>
</evidence>
<feature type="repeat" description="WD" evidence="8">
    <location>
        <begin position="2904"/>
        <end position="2938"/>
    </location>
</feature>
<dbReference type="SMART" id="SM00822">
    <property type="entry name" value="PKS_KR"/>
    <property type="match status" value="1"/>
</dbReference>
<dbReference type="SUPFAM" id="SSF47336">
    <property type="entry name" value="ACP-like"/>
    <property type="match status" value="1"/>
</dbReference>
<evidence type="ECO:0000256" key="6">
    <source>
        <dbReference type="ARBA" id="ARBA00023268"/>
    </source>
</evidence>
<dbReference type="InterPro" id="IPR016039">
    <property type="entry name" value="Thiolase-like"/>
</dbReference>
<dbReference type="SMART" id="SM00829">
    <property type="entry name" value="PKS_ER"/>
    <property type="match status" value="1"/>
</dbReference>
<dbReference type="InterPro" id="IPR020843">
    <property type="entry name" value="ER"/>
</dbReference>
<dbReference type="InterPro" id="IPR009081">
    <property type="entry name" value="PP-bd_ACP"/>
</dbReference>
<feature type="domain" description="Carrier" evidence="11">
    <location>
        <begin position="2177"/>
        <end position="2254"/>
    </location>
</feature>
<dbReference type="GO" id="GO:0003779">
    <property type="term" value="F:actin binding"/>
    <property type="evidence" value="ECO:0007669"/>
    <property type="project" value="UniProtKB-ARBA"/>
</dbReference>
<keyword evidence="3 8" id="KW-0853">WD repeat</keyword>